<evidence type="ECO:0000256" key="4">
    <source>
        <dbReference type="ARBA" id="ARBA00023002"/>
    </source>
</evidence>
<evidence type="ECO:0000256" key="1">
    <source>
        <dbReference type="ARBA" id="ARBA00001974"/>
    </source>
</evidence>
<sequence>MCWKKCGGGSRHPGRSGSRVRYDYAVVGGGIVGLATARALGRQHPGATIILLEKEMGPAQHQTGRNSGVIHSGIYYTPGSLKAQMCAAGVQSMTAFCEEQGIAYEQCGKVIVATAPEELPQLERLYQRGLDNGLKVQLLSAEEVRAYEPHVQALKGIRVSSTGIVSYRQVSAALVDLLRDSGAEVRFGVKVERLTASADGYDIGTSAGDFAARVLVNCAGLHSDRVARLAGADPRSSIVPFRGEYYELRPERRSLVRGLIYPVPNPDFPFLGVHFTRMIDGSVHAGPNAVLAFGREGYRKLDLNLQDLREVLANPGFRALARKHLREGAKEMLRSWSKATFVRSLQRLIPDVTAADIVPCAAGIRAQALSPDGKLVDDFLLIDGPNALHVCNAPSPAATSSLEIGRAIAARVPGVARRRSFSLTRQGVPA</sequence>
<dbReference type="InterPro" id="IPR006076">
    <property type="entry name" value="FAD-dep_OxRdtase"/>
</dbReference>
<dbReference type="PANTHER" id="PTHR43104:SF2">
    <property type="entry name" value="L-2-HYDROXYGLUTARATE DEHYDROGENASE, MITOCHONDRIAL"/>
    <property type="match status" value="1"/>
</dbReference>
<dbReference type="Gene3D" id="3.30.9.10">
    <property type="entry name" value="D-Amino Acid Oxidase, subunit A, domain 2"/>
    <property type="match status" value="1"/>
</dbReference>
<dbReference type="PANTHER" id="PTHR43104">
    <property type="entry name" value="L-2-HYDROXYGLUTARATE DEHYDROGENASE, MITOCHONDRIAL"/>
    <property type="match status" value="1"/>
</dbReference>
<protein>
    <submittedName>
        <fullName evidence="7">L-2-hydroxyglutarate oxidase</fullName>
        <ecNumber evidence="7">1.1.3.-</ecNumber>
    </submittedName>
</protein>
<dbReference type="Proteomes" id="UP000483286">
    <property type="component" value="Unassembled WGS sequence"/>
</dbReference>
<evidence type="ECO:0000256" key="2">
    <source>
        <dbReference type="ARBA" id="ARBA00022630"/>
    </source>
</evidence>
<dbReference type="SUPFAM" id="SSF51905">
    <property type="entry name" value="FAD/NAD(P)-binding domain"/>
    <property type="match status" value="1"/>
</dbReference>
<dbReference type="Gene3D" id="3.50.50.60">
    <property type="entry name" value="FAD/NAD(P)-binding domain"/>
    <property type="match status" value="1"/>
</dbReference>
<dbReference type="GO" id="GO:0047545">
    <property type="term" value="F:(S)-2-hydroxyglutarate dehydrogenase activity"/>
    <property type="evidence" value="ECO:0007669"/>
    <property type="project" value="TreeGrafter"/>
</dbReference>
<organism evidence="7 8">
    <name type="scientific">Deinococcus arboris</name>
    <dbReference type="NCBI Taxonomy" id="2682977"/>
    <lineage>
        <taxon>Bacteria</taxon>
        <taxon>Thermotogati</taxon>
        <taxon>Deinococcota</taxon>
        <taxon>Deinococci</taxon>
        <taxon>Deinococcales</taxon>
        <taxon>Deinococcaceae</taxon>
        <taxon>Deinococcus</taxon>
    </lineage>
</organism>
<evidence type="ECO:0000256" key="5">
    <source>
        <dbReference type="ARBA" id="ARBA00037941"/>
    </source>
</evidence>
<comment type="caution">
    <text evidence="7">The sequence shown here is derived from an EMBL/GenBank/DDBJ whole genome shotgun (WGS) entry which is preliminary data.</text>
</comment>
<feature type="domain" description="FAD dependent oxidoreductase" evidence="6">
    <location>
        <begin position="23"/>
        <end position="411"/>
    </location>
</feature>
<keyword evidence="8" id="KW-1185">Reference proteome</keyword>
<dbReference type="AlphaFoldDB" id="A0A7C9LNG2"/>
<dbReference type="InterPro" id="IPR036188">
    <property type="entry name" value="FAD/NAD-bd_sf"/>
</dbReference>
<dbReference type="NCBIfam" id="NF008726">
    <property type="entry name" value="PRK11728.1"/>
    <property type="match status" value="1"/>
</dbReference>
<evidence type="ECO:0000259" key="6">
    <source>
        <dbReference type="Pfam" id="PF01266"/>
    </source>
</evidence>
<evidence type="ECO:0000313" key="8">
    <source>
        <dbReference type="Proteomes" id="UP000483286"/>
    </source>
</evidence>
<gene>
    <name evidence="7" type="primary">lhgO</name>
    <name evidence="7" type="ORF">GO986_10180</name>
</gene>
<proteinExistence type="inferred from homology"/>
<dbReference type="EMBL" id="WQLB01000011">
    <property type="protein sequence ID" value="MVN87136.1"/>
    <property type="molecule type" value="Genomic_DNA"/>
</dbReference>
<comment type="cofactor">
    <cofactor evidence="1">
        <name>FAD</name>
        <dbReference type="ChEBI" id="CHEBI:57692"/>
    </cofactor>
</comment>
<comment type="similarity">
    <text evidence="5">Belongs to the L2HGDH family.</text>
</comment>
<keyword evidence="3" id="KW-0274">FAD</keyword>
<keyword evidence="2" id="KW-0285">Flavoprotein</keyword>
<accession>A0A7C9LNG2</accession>
<dbReference type="GO" id="GO:0005737">
    <property type="term" value="C:cytoplasm"/>
    <property type="evidence" value="ECO:0007669"/>
    <property type="project" value="TreeGrafter"/>
</dbReference>
<evidence type="ECO:0000313" key="7">
    <source>
        <dbReference type="EMBL" id="MVN87136.1"/>
    </source>
</evidence>
<dbReference type="EC" id="1.1.3.-" evidence="7"/>
<name>A0A7C9LNG2_9DEIO</name>
<reference evidence="7 8" key="1">
    <citation type="submission" date="2019-12" db="EMBL/GenBank/DDBJ databases">
        <title>Deinococcus sp. HMF7620 Genome sequencing and assembly.</title>
        <authorList>
            <person name="Kang H."/>
            <person name="Kim H."/>
            <person name="Joh K."/>
        </authorList>
    </citation>
    <scope>NUCLEOTIDE SEQUENCE [LARGE SCALE GENOMIC DNA]</scope>
    <source>
        <strain evidence="7 8">HMF7620</strain>
    </source>
</reference>
<dbReference type="Pfam" id="PF01266">
    <property type="entry name" value="DAO"/>
    <property type="match status" value="1"/>
</dbReference>
<keyword evidence="4 7" id="KW-0560">Oxidoreductase</keyword>
<evidence type="ECO:0000256" key="3">
    <source>
        <dbReference type="ARBA" id="ARBA00022827"/>
    </source>
</evidence>